<reference evidence="7 8" key="2">
    <citation type="submission" date="2019-11" db="EMBL/GenBank/DDBJ databases">
        <authorList>
            <person name="Lu H."/>
        </authorList>
    </citation>
    <scope>NUCLEOTIDE SEQUENCE [LARGE SCALE GENOMIC DNA]</scope>
    <source>
        <strain evidence="7 8">FIM1</strain>
    </source>
</reference>
<dbReference type="InterPro" id="IPR015943">
    <property type="entry name" value="WD40/YVTN_repeat-like_dom_sf"/>
</dbReference>
<evidence type="ECO:0000313" key="7">
    <source>
        <dbReference type="EMBL" id="QGN14272.1"/>
    </source>
</evidence>
<organism evidence="7 8">
    <name type="scientific">Kluyveromyces marxianus</name>
    <name type="common">Yeast</name>
    <name type="synonym">Candida kefyr</name>
    <dbReference type="NCBI Taxonomy" id="4911"/>
    <lineage>
        <taxon>Eukaryota</taxon>
        <taxon>Fungi</taxon>
        <taxon>Dikarya</taxon>
        <taxon>Ascomycota</taxon>
        <taxon>Saccharomycotina</taxon>
        <taxon>Saccharomycetes</taxon>
        <taxon>Saccharomycetales</taxon>
        <taxon>Saccharomycetaceae</taxon>
        <taxon>Kluyveromyces</taxon>
    </lineage>
</organism>
<name>A0ABX6ETC7_KLUMA</name>
<evidence type="ECO:0000256" key="2">
    <source>
        <dbReference type="ARBA" id="ARBA00022574"/>
    </source>
</evidence>
<dbReference type="Gene3D" id="1.20.960.30">
    <property type="match status" value="1"/>
</dbReference>
<dbReference type="Pfam" id="PF00400">
    <property type="entry name" value="WD40"/>
    <property type="match status" value="4"/>
</dbReference>
<keyword evidence="4" id="KW-0539">Nucleus</keyword>
<dbReference type="Proteomes" id="UP000422736">
    <property type="component" value="Chromosome 2"/>
</dbReference>
<evidence type="ECO:0000256" key="5">
    <source>
        <dbReference type="PROSITE-ProRule" id="PRU00221"/>
    </source>
</evidence>
<dbReference type="PROSITE" id="PS50082">
    <property type="entry name" value="WD_REPEATS_2"/>
    <property type="match status" value="4"/>
</dbReference>
<feature type="repeat" description="WD" evidence="5">
    <location>
        <begin position="398"/>
        <end position="438"/>
    </location>
</feature>
<comment type="subcellular location">
    <subcellularLocation>
        <location evidence="1">Nucleus</location>
    </subcellularLocation>
</comment>
<dbReference type="PROSITE" id="PS50896">
    <property type="entry name" value="LISH"/>
    <property type="match status" value="1"/>
</dbReference>
<evidence type="ECO:0000256" key="6">
    <source>
        <dbReference type="SAM" id="MobiDB-lite"/>
    </source>
</evidence>
<keyword evidence="3" id="KW-0677">Repeat</keyword>
<feature type="repeat" description="WD" evidence="5">
    <location>
        <begin position="209"/>
        <end position="241"/>
    </location>
</feature>
<feature type="repeat" description="WD" evidence="5">
    <location>
        <begin position="356"/>
        <end position="388"/>
    </location>
</feature>
<dbReference type="InterPro" id="IPR045183">
    <property type="entry name" value="Ebi-like"/>
</dbReference>
<dbReference type="SMART" id="SM00667">
    <property type="entry name" value="LisH"/>
    <property type="match status" value="1"/>
</dbReference>
<dbReference type="InterPro" id="IPR006594">
    <property type="entry name" value="LisH"/>
</dbReference>
<sequence length="522" mass="56748">MSITSEELNYLIWRYLQESGHEVAALAMEEETRVLEFEQRFKEHIPVGSLVHLVQKGILYSESELLVGPEGKLRTLGPEERENYKRNFTLVQALEVDKQRYPELVSKGRFELENDVEAKLLAEKEEAGGSGAGGGASGPGGSGTTSGNGSSFIKTLSGRLTVPESYVCEWSPVQEDAVALGGSNATAKIAKVVDWALQDSVELVHPIRGQAGSTEVISLWWSHDGELVLTGTRQGELRLWNKQGKLKNILDSHRSPIVAAKWNDDCTHLLTTDVSNVVILWSTLTGTQLQHFSFTEDESAAAGGTDGPTDTDSMQQQPDSLGIALEWIETDKFVVPGPSGSLLVYTIGDNKPLGRLLGHKSTITALHFNPVTKSLLSASDDDTIKIWKGGNVNPSLDFSPHKKTISSADWLTDDLVVSTGYDGAVKVWSVSQNTSICETNLDSEPIFEASLSPNKEWLAVGTLQGSAIVLDMRNCNSESLKSAYAEYQPDHDGLQVTNIAWNSHSSAFAVSYIDGTTTLLEL</sequence>
<dbReference type="EMBL" id="CP015055">
    <property type="protein sequence ID" value="QGN14272.1"/>
    <property type="molecule type" value="Genomic_DNA"/>
</dbReference>
<feature type="region of interest" description="Disordered" evidence="6">
    <location>
        <begin position="126"/>
        <end position="150"/>
    </location>
</feature>
<evidence type="ECO:0000256" key="3">
    <source>
        <dbReference type="ARBA" id="ARBA00022737"/>
    </source>
</evidence>
<keyword evidence="8" id="KW-1185">Reference proteome</keyword>
<keyword evidence="2 5" id="KW-0853">WD repeat</keyword>
<protein>
    <submittedName>
        <fullName evidence="7">SIR4-interacting protein SIF2</fullName>
    </submittedName>
</protein>
<gene>
    <name evidence="7" type="primary">SIF2</name>
    <name evidence="7" type="ORF">FIM1_929</name>
</gene>
<dbReference type="SUPFAM" id="SSF50978">
    <property type="entry name" value="WD40 repeat-like"/>
    <property type="match status" value="1"/>
</dbReference>
<accession>A0ABX6ETC7</accession>
<feature type="compositionally biased region" description="Gly residues" evidence="6">
    <location>
        <begin position="128"/>
        <end position="146"/>
    </location>
</feature>
<dbReference type="Pfam" id="PF08513">
    <property type="entry name" value="LisH"/>
    <property type="match status" value="1"/>
</dbReference>
<dbReference type="InterPro" id="IPR001680">
    <property type="entry name" value="WD40_rpt"/>
</dbReference>
<dbReference type="Gene3D" id="2.130.10.10">
    <property type="entry name" value="YVTN repeat-like/Quinoprotein amine dehydrogenase"/>
    <property type="match status" value="1"/>
</dbReference>
<reference evidence="7 8" key="1">
    <citation type="submission" date="2016-03" db="EMBL/GenBank/DDBJ databases">
        <title>How can Kluyveromyces marxianus grow so fast - potential evolutionary course in Saccharomyces Complex revealed by comparative genomics.</title>
        <authorList>
            <person name="Mo W."/>
            <person name="Lu W."/>
            <person name="Yang X."/>
            <person name="Qi J."/>
            <person name="Lv H."/>
        </authorList>
    </citation>
    <scope>NUCLEOTIDE SEQUENCE [LARGE SCALE GENOMIC DNA]</scope>
    <source>
        <strain evidence="7 8">FIM1</strain>
    </source>
</reference>
<proteinExistence type="predicted"/>
<feature type="repeat" description="WD" evidence="5">
    <location>
        <begin position="250"/>
        <end position="291"/>
    </location>
</feature>
<dbReference type="PANTHER" id="PTHR22846:SF2">
    <property type="entry name" value="F-BOX-LIKE_WD REPEAT-CONTAINING PROTEIN EBI"/>
    <property type="match status" value="1"/>
</dbReference>
<feature type="region of interest" description="Disordered" evidence="6">
    <location>
        <begin position="297"/>
        <end position="316"/>
    </location>
</feature>
<dbReference type="PANTHER" id="PTHR22846">
    <property type="entry name" value="WD40 REPEAT PROTEIN"/>
    <property type="match status" value="1"/>
</dbReference>
<evidence type="ECO:0000256" key="1">
    <source>
        <dbReference type="ARBA" id="ARBA00004123"/>
    </source>
</evidence>
<dbReference type="InterPro" id="IPR036322">
    <property type="entry name" value="WD40_repeat_dom_sf"/>
</dbReference>
<dbReference type="PROSITE" id="PS50294">
    <property type="entry name" value="WD_REPEATS_REGION"/>
    <property type="match status" value="2"/>
</dbReference>
<evidence type="ECO:0000313" key="8">
    <source>
        <dbReference type="Proteomes" id="UP000422736"/>
    </source>
</evidence>
<evidence type="ECO:0000256" key="4">
    <source>
        <dbReference type="ARBA" id="ARBA00023242"/>
    </source>
</evidence>
<dbReference type="SMART" id="SM00320">
    <property type="entry name" value="WD40"/>
    <property type="match status" value="6"/>
</dbReference>